<keyword evidence="2" id="KW-1185">Reference proteome</keyword>
<protein>
    <submittedName>
        <fullName evidence="1">Uncharacterized protein</fullName>
    </submittedName>
</protein>
<reference evidence="1 2" key="1">
    <citation type="journal article" date="2016" name="Microb. Cell Fact.">
        <title>Dissection of exopolysaccharide biosynthesis in Kozakia baliensis.</title>
        <authorList>
            <person name="Brandt J.U."/>
            <person name="Jakob F."/>
            <person name="Behr J."/>
            <person name="Geissler A.J."/>
            <person name="Vogel R.F."/>
        </authorList>
    </citation>
    <scope>NUCLEOTIDE SEQUENCE [LARGE SCALE GENOMIC DNA]</scope>
    <source>
        <strain evidence="1 2">DSM 14400</strain>
        <plasmid evidence="2">Plasmid pkb14400_6 sequence</plasmid>
    </source>
</reference>
<geneLocation type="plasmid" evidence="2">
    <name>pkb14400_6 sequence</name>
</geneLocation>
<name>A0A1D8UZC5_9PROT</name>
<accession>A0A1D8UZC5</accession>
<evidence type="ECO:0000313" key="2">
    <source>
        <dbReference type="Proteomes" id="UP000179145"/>
    </source>
</evidence>
<organism evidence="1 2">
    <name type="scientific">Kozakia baliensis</name>
    <dbReference type="NCBI Taxonomy" id="153496"/>
    <lineage>
        <taxon>Bacteria</taxon>
        <taxon>Pseudomonadati</taxon>
        <taxon>Pseudomonadota</taxon>
        <taxon>Alphaproteobacteria</taxon>
        <taxon>Acetobacterales</taxon>
        <taxon>Acetobacteraceae</taxon>
        <taxon>Kozakia</taxon>
    </lineage>
</organism>
<dbReference type="Proteomes" id="UP000179145">
    <property type="component" value="Plasmid pKB14400_6"/>
</dbReference>
<keyword evidence="1" id="KW-0614">Plasmid</keyword>
<proteinExistence type="predicted"/>
<dbReference type="KEGG" id="kba:A0U89_16775"/>
<sequence length="101" mass="11358">MQSQAAVETGLISEGFRMCKLQLPLYQMHFSHDALFLLPRLCLPLLQGSHDLEALDDRGVGGLQRFESAYRLDQLDTSKNPLFMGLIPICFVCDSLGYPRV</sequence>
<dbReference type="EMBL" id="CP014680">
    <property type="protein sequence ID" value="AOX18937.1"/>
    <property type="molecule type" value="Genomic_DNA"/>
</dbReference>
<gene>
    <name evidence="1" type="ORF">A0U89_16775</name>
</gene>
<dbReference type="AlphaFoldDB" id="A0A1D8UZC5"/>
<evidence type="ECO:0000313" key="1">
    <source>
        <dbReference type="EMBL" id="AOX18937.1"/>
    </source>
</evidence>